<sequence>MKILISVILCIGILTSIFSQQNDYNEYFAKKAQLHILVNDIDLANKRINGIISELSLKVDAINIDNQRLVSEYTLVTDKEKLDSLIQRFENLGSIDLKNIETRNNINDLEANAFEVEYLESRKLKYQQALEQVDPEADSETYRSLWNEIRETEEQLYQKRKTEMELRDDVQNSTLVFKVSEKTVQYLNDQGDFPDFINMPGLETFLYVIENPEKEISADIYAGGALRYMFTMGKSFFTVGILKPLRGRDRDIQGQANDIVTYSIGKDFYPRYLGQGKRTYFNPYSGFQLGGMVLTSEEEITHFFTAEPHLGLEIFKNKYIIVDFRLGYLFPLDEEKVKVMRGLTNNFSVNIVF</sequence>
<accession>A0A1Y1RT11</accession>
<dbReference type="EMBL" id="MWQY01000036">
    <property type="protein sequence ID" value="ORC29917.1"/>
    <property type="molecule type" value="Genomic_DNA"/>
</dbReference>
<keyword evidence="2" id="KW-1185">Reference proteome</keyword>
<dbReference type="RefSeq" id="WP_083053020.1">
    <property type="nucleotide sequence ID" value="NZ_MWQY01000036.1"/>
</dbReference>
<dbReference type="Proteomes" id="UP000192343">
    <property type="component" value="Unassembled WGS sequence"/>
</dbReference>
<proteinExistence type="predicted"/>
<protein>
    <recommendedName>
        <fullName evidence="3">DUF4349 domain-containing protein</fullName>
    </recommendedName>
</protein>
<dbReference type="AlphaFoldDB" id="A0A1Y1RT11"/>
<evidence type="ECO:0000313" key="1">
    <source>
        <dbReference type="EMBL" id="ORC29917.1"/>
    </source>
</evidence>
<evidence type="ECO:0000313" key="2">
    <source>
        <dbReference type="Proteomes" id="UP000192343"/>
    </source>
</evidence>
<dbReference type="OrthoDB" id="871657at2"/>
<evidence type="ECO:0008006" key="3">
    <source>
        <dbReference type="Google" id="ProtNLM"/>
    </source>
</evidence>
<gene>
    <name evidence="1" type="ORF">B4O97_18575</name>
</gene>
<dbReference type="STRING" id="1963862.B4O97_18575"/>
<comment type="caution">
    <text evidence="1">The sequence shown here is derived from an EMBL/GenBank/DDBJ whole genome shotgun (WGS) entry which is preliminary data.</text>
</comment>
<organism evidence="1 2">
    <name type="scientific">Marispirochaeta aestuarii</name>
    <dbReference type="NCBI Taxonomy" id="1963862"/>
    <lineage>
        <taxon>Bacteria</taxon>
        <taxon>Pseudomonadati</taxon>
        <taxon>Spirochaetota</taxon>
        <taxon>Spirochaetia</taxon>
        <taxon>Spirochaetales</taxon>
        <taxon>Spirochaetaceae</taxon>
        <taxon>Marispirochaeta</taxon>
    </lineage>
</organism>
<reference evidence="1 2" key="1">
    <citation type="submission" date="2017-03" db="EMBL/GenBank/DDBJ databases">
        <title>Draft Genome sequence of Marispirochaeta sp. strain JC444.</title>
        <authorList>
            <person name="Shivani Y."/>
            <person name="Subhash Y."/>
            <person name="Sasikala C."/>
            <person name="Ramana C."/>
        </authorList>
    </citation>
    <scope>NUCLEOTIDE SEQUENCE [LARGE SCALE GENOMIC DNA]</scope>
    <source>
        <strain evidence="1 2">JC444</strain>
    </source>
</reference>
<name>A0A1Y1RT11_9SPIO</name>